<name>A0A7W7W7G7_9ACTN</name>
<organism evidence="2 3">
    <name type="scientific">Streptosporangium album</name>
    <dbReference type="NCBI Taxonomy" id="47479"/>
    <lineage>
        <taxon>Bacteria</taxon>
        <taxon>Bacillati</taxon>
        <taxon>Actinomycetota</taxon>
        <taxon>Actinomycetes</taxon>
        <taxon>Streptosporangiales</taxon>
        <taxon>Streptosporangiaceae</taxon>
        <taxon>Streptosporangium</taxon>
    </lineage>
</organism>
<evidence type="ECO:0000313" key="2">
    <source>
        <dbReference type="EMBL" id="MBB4935910.1"/>
    </source>
</evidence>
<accession>A0A7W7W7G7</accession>
<feature type="region of interest" description="Disordered" evidence="1">
    <location>
        <begin position="202"/>
        <end position="242"/>
    </location>
</feature>
<keyword evidence="3" id="KW-1185">Reference proteome</keyword>
<feature type="compositionally biased region" description="Pro residues" evidence="1">
    <location>
        <begin position="94"/>
        <end position="104"/>
    </location>
</feature>
<dbReference type="EMBL" id="JACHJU010000001">
    <property type="protein sequence ID" value="MBB4935910.1"/>
    <property type="molecule type" value="Genomic_DNA"/>
</dbReference>
<protein>
    <submittedName>
        <fullName evidence="2">Uncharacterized protein</fullName>
    </submittedName>
</protein>
<sequence>MTSEGRDEIRELMVRHNPIPPHEVSGSVGAGDEEEILGRILREGASRRTRGGWLRGRGPALAVTALGVAVATVIPFRIPPESRQAPAPAGAPQGRPPAVAPPEAGPEGPEIPEDLARITRISATEPLRESSPRPMASFPPASARLLELAALAAGRPRPAPGPWSYVRTEEWLLATAVEPGGTDSKIMPWVVRRWTPVSGKGVYHTTRTPGRPFGGGGWAGISPGSRPSVPEPAQGGGRAEGLEPRAAMLSRSWTRLRGQLLGTEPQTTMTETRRLVRAMENLYSYDVVEPALAAVLWRVFAGQDDLRSLGRIRDRAGRPGQAFGFEDGPLLGVFVVSSVTGGLLATELIRTAGADDAGGSRPAVEEYRTYAVSAWVRGEGRTS</sequence>
<dbReference type="RefSeq" id="WP_184752129.1">
    <property type="nucleotide sequence ID" value="NZ_BAABEK010000019.1"/>
</dbReference>
<feature type="compositionally biased region" description="Low complexity" evidence="1">
    <location>
        <begin position="83"/>
        <end position="93"/>
    </location>
</feature>
<dbReference type="Proteomes" id="UP000534286">
    <property type="component" value="Unassembled WGS sequence"/>
</dbReference>
<reference evidence="2 3" key="1">
    <citation type="submission" date="2020-08" db="EMBL/GenBank/DDBJ databases">
        <title>Sequencing the genomes of 1000 actinobacteria strains.</title>
        <authorList>
            <person name="Klenk H.-P."/>
        </authorList>
    </citation>
    <scope>NUCLEOTIDE SEQUENCE [LARGE SCALE GENOMIC DNA]</scope>
    <source>
        <strain evidence="2 3">DSM 43023</strain>
    </source>
</reference>
<proteinExistence type="predicted"/>
<dbReference type="AlphaFoldDB" id="A0A7W7W7G7"/>
<gene>
    <name evidence="2" type="ORF">FHR32_000215</name>
</gene>
<evidence type="ECO:0000313" key="3">
    <source>
        <dbReference type="Proteomes" id="UP000534286"/>
    </source>
</evidence>
<feature type="region of interest" description="Disordered" evidence="1">
    <location>
        <begin position="81"/>
        <end position="111"/>
    </location>
</feature>
<evidence type="ECO:0000256" key="1">
    <source>
        <dbReference type="SAM" id="MobiDB-lite"/>
    </source>
</evidence>
<comment type="caution">
    <text evidence="2">The sequence shown here is derived from an EMBL/GenBank/DDBJ whole genome shotgun (WGS) entry which is preliminary data.</text>
</comment>